<dbReference type="RefSeq" id="WP_033094921.1">
    <property type="nucleotide sequence ID" value="NZ_JQED01000045.1"/>
</dbReference>
<reference evidence="7 8" key="1">
    <citation type="submission" date="2014-08" db="EMBL/GenBank/DDBJ databases">
        <title>Genomic and Phenotypic Diversity of Colwellia psychrerythraea strains from Disparate Marine Basins.</title>
        <authorList>
            <person name="Techtmann S.M."/>
            <person name="Stelling S.C."/>
            <person name="Utturkar S.M."/>
            <person name="Alshibli N."/>
            <person name="Harris A."/>
            <person name="Brown S.D."/>
            <person name="Hazen T.C."/>
        </authorList>
    </citation>
    <scope>NUCLEOTIDE SEQUENCE [LARGE SCALE GENOMIC DNA]</scope>
    <source>
        <strain evidence="7 8">ND2E</strain>
    </source>
</reference>
<dbReference type="Pfam" id="PF02631">
    <property type="entry name" value="RecX_HTH2"/>
    <property type="match status" value="1"/>
</dbReference>
<organism evidence="7 8">
    <name type="scientific">Colwellia psychrerythraea</name>
    <name type="common">Vibrio psychroerythus</name>
    <dbReference type="NCBI Taxonomy" id="28229"/>
    <lineage>
        <taxon>Bacteria</taxon>
        <taxon>Pseudomonadati</taxon>
        <taxon>Pseudomonadota</taxon>
        <taxon>Gammaproteobacteria</taxon>
        <taxon>Alteromonadales</taxon>
        <taxon>Colwelliaceae</taxon>
        <taxon>Colwellia</taxon>
    </lineage>
</organism>
<dbReference type="Gene3D" id="1.10.10.10">
    <property type="entry name" value="Winged helix-like DNA-binding domain superfamily/Winged helix DNA-binding domain"/>
    <property type="match status" value="2"/>
</dbReference>
<feature type="domain" description="RecX third three-helical" evidence="6">
    <location>
        <begin position="115"/>
        <end position="160"/>
    </location>
</feature>
<proteinExistence type="inferred from homology"/>
<comment type="subcellular location">
    <subcellularLocation>
        <location evidence="1">Cytoplasm</location>
    </subcellularLocation>
</comment>
<feature type="domain" description="RecX second three-helical" evidence="5">
    <location>
        <begin position="66"/>
        <end position="104"/>
    </location>
</feature>
<dbReference type="Pfam" id="PF21981">
    <property type="entry name" value="RecX_HTH3"/>
    <property type="match status" value="1"/>
</dbReference>
<name>A0A099KED8_COLPS</name>
<keyword evidence="4" id="KW-0963">Cytoplasm</keyword>
<dbReference type="InterPro" id="IPR053925">
    <property type="entry name" value="RecX_HTH_3rd"/>
</dbReference>
<gene>
    <name evidence="7" type="ORF">ND2E_3928</name>
</gene>
<dbReference type="GO" id="GO:0005737">
    <property type="term" value="C:cytoplasm"/>
    <property type="evidence" value="ECO:0007669"/>
    <property type="project" value="UniProtKB-SubCell"/>
</dbReference>
<evidence type="ECO:0000313" key="7">
    <source>
        <dbReference type="EMBL" id="KGJ88630.1"/>
    </source>
</evidence>
<evidence type="ECO:0000313" key="8">
    <source>
        <dbReference type="Proteomes" id="UP000029843"/>
    </source>
</evidence>
<evidence type="ECO:0000256" key="3">
    <source>
        <dbReference type="ARBA" id="ARBA00018111"/>
    </source>
</evidence>
<dbReference type="AlphaFoldDB" id="A0A099KED8"/>
<dbReference type="PANTHER" id="PTHR33602:SF1">
    <property type="entry name" value="REGULATORY PROTEIN RECX FAMILY PROTEIN"/>
    <property type="match status" value="1"/>
</dbReference>
<dbReference type="GO" id="GO:0006282">
    <property type="term" value="P:regulation of DNA repair"/>
    <property type="evidence" value="ECO:0007669"/>
    <property type="project" value="InterPro"/>
</dbReference>
<comment type="similarity">
    <text evidence="2">Belongs to the RecX family.</text>
</comment>
<dbReference type="Proteomes" id="UP000029843">
    <property type="component" value="Unassembled WGS sequence"/>
</dbReference>
<evidence type="ECO:0000256" key="2">
    <source>
        <dbReference type="ARBA" id="ARBA00009695"/>
    </source>
</evidence>
<evidence type="ECO:0000259" key="5">
    <source>
        <dbReference type="Pfam" id="PF02631"/>
    </source>
</evidence>
<evidence type="ECO:0000259" key="6">
    <source>
        <dbReference type="Pfam" id="PF21981"/>
    </source>
</evidence>
<dbReference type="InterPro" id="IPR053924">
    <property type="entry name" value="RecX_HTH_2nd"/>
</dbReference>
<evidence type="ECO:0000256" key="1">
    <source>
        <dbReference type="ARBA" id="ARBA00004496"/>
    </source>
</evidence>
<accession>A0A099KED8</accession>
<dbReference type="OrthoDB" id="7066780at2"/>
<comment type="caution">
    <text evidence="7">The sequence shown here is derived from an EMBL/GenBank/DDBJ whole genome shotgun (WGS) entry which is preliminary data.</text>
</comment>
<dbReference type="EMBL" id="JQED01000045">
    <property type="protein sequence ID" value="KGJ88630.1"/>
    <property type="molecule type" value="Genomic_DNA"/>
</dbReference>
<protein>
    <recommendedName>
        <fullName evidence="3">Regulatory protein RecX</fullName>
    </recommendedName>
</protein>
<evidence type="ECO:0000256" key="4">
    <source>
        <dbReference type="ARBA" id="ARBA00022490"/>
    </source>
</evidence>
<dbReference type="InterPro" id="IPR003783">
    <property type="entry name" value="Regulatory_RecX"/>
</dbReference>
<dbReference type="PANTHER" id="PTHR33602">
    <property type="entry name" value="REGULATORY PROTEIN RECX FAMILY PROTEIN"/>
    <property type="match status" value="1"/>
</dbReference>
<dbReference type="PATRIC" id="fig|28229.4.peg.3266"/>
<dbReference type="InterPro" id="IPR036388">
    <property type="entry name" value="WH-like_DNA-bd_sf"/>
</dbReference>
<sequence length="168" mass="19581">MYNRKQDAKPQVISYDRVKSYMLWLIERYGDYSAKTLLQKANLLFKDDKQFNEPALEYLKERGIVDDRRYAERLTMSLSEKNIGANKIKEKLYAKGLSSQIINECVSAIETSDKDYFEKALILKIRKFGEEPIEDIKVKQKALRHLISKGFSYSIANKVIGYSADDDY</sequence>